<feature type="signal peptide" evidence="1">
    <location>
        <begin position="1"/>
        <end position="33"/>
    </location>
</feature>
<sequence length="167" mass="17750">MRIGTRMRTASVALAVVAASLAFTTAGTGSANAASCPSGGQVLGAIQSIKVGRQTIGQFYLGWNCSGAYTEVNLWNTNYVNNWSFGQVDVKSSSNSSANSNKPVLNNGTYWFDAGYIPVTGVTNNREYTGNWNFTANGHSCSGQTTTWNFSYGGPSTTNNHPYSNCN</sequence>
<keyword evidence="1" id="KW-0732">Signal</keyword>
<dbReference type="AlphaFoldDB" id="A0A3S9PRJ7"/>
<accession>A0A3S9PRJ7</accession>
<organism evidence="2 3">
    <name type="scientific">Streptomyces luteoverticillatus</name>
    <name type="common">Streptoverticillium luteoverticillatus</name>
    <dbReference type="NCBI Taxonomy" id="66425"/>
    <lineage>
        <taxon>Bacteria</taxon>
        <taxon>Bacillati</taxon>
        <taxon>Actinomycetota</taxon>
        <taxon>Actinomycetes</taxon>
        <taxon>Kitasatosporales</taxon>
        <taxon>Streptomycetaceae</taxon>
        <taxon>Streptomyces</taxon>
    </lineage>
</organism>
<gene>
    <name evidence="2" type="ORF">EKH77_31260</name>
</gene>
<dbReference type="OrthoDB" id="4316351at2"/>
<evidence type="ECO:0000256" key="1">
    <source>
        <dbReference type="SAM" id="SignalP"/>
    </source>
</evidence>
<evidence type="ECO:0000313" key="3">
    <source>
        <dbReference type="Proteomes" id="UP000267900"/>
    </source>
</evidence>
<proteinExistence type="predicted"/>
<name>A0A3S9PRJ7_STRLT</name>
<dbReference type="RefSeq" id="WP_126917544.1">
    <property type="nucleotide sequence ID" value="NZ_CP034587.1"/>
</dbReference>
<dbReference type="Proteomes" id="UP000267900">
    <property type="component" value="Chromosome"/>
</dbReference>
<dbReference type="EMBL" id="CP034587">
    <property type="protein sequence ID" value="AZQ75042.1"/>
    <property type="molecule type" value="Genomic_DNA"/>
</dbReference>
<evidence type="ECO:0008006" key="4">
    <source>
        <dbReference type="Google" id="ProtNLM"/>
    </source>
</evidence>
<reference evidence="2 3" key="1">
    <citation type="submission" date="2018-12" db="EMBL/GenBank/DDBJ databases">
        <title>The whole draft genome of Streptomyce luteoverticillatus CGMCC 15060.</title>
        <authorList>
            <person name="Feng Z."/>
            <person name="Chen G."/>
            <person name="Zhang J."/>
            <person name="Zhu H."/>
            <person name="Yu X."/>
            <person name="Zhang W."/>
            <person name="Zhang X."/>
        </authorList>
    </citation>
    <scope>NUCLEOTIDE SEQUENCE [LARGE SCALE GENOMIC DNA]</scope>
    <source>
        <strain evidence="2 3">CGMCC 15060</strain>
    </source>
</reference>
<evidence type="ECO:0000313" key="2">
    <source>
        <dbReference type="EMBL" id="AZQ75042.1"/>
    </source>
</evidence>
<feature type="chain" id="PRO_5019052442" description="Spore-associated protein A" evidence="1">
    <location>
        <begin position="34"/>
        <end position="167"/>
    </location>
</feature>
<keyword evidence="3" id="KW-1185">Reference proteome</keyword>
<protein>
    <recommendedName>
        <fullName evidence="4">Spore-associated protein A</fullName>
    </recommendedName>
</protein>